<dbReference type="OrthoDB" id="19174at2759"/>
<name>A0A813DS43_POLGL</name>
<dbReference type="Pfam" id="PF12796">
    <property type="entry name" value="Ank_2"/>
    <property type="match status" value="1"/>
</dbReference>
<dbReference type="EMBL" id="CAJNNV010004426">
    <property type="protein sequence ID" value="CAE8590732.1"/>
    <property type="molecule type" value="Genomic_DNA"/>
</dbReference>
<reference evidence="2" key="1">
    <citation type="submission" date="2021-02" db="EMBL/GenBank/DDBJ databases">
        <authorList>
            <person name="Dougan E. K."/>
            <person name="Rhodes N."/>
            <person name="Thang M."/>
            <person name="Chan C."/>
        </authorList>
    </citation>
    <scope>NUCLEOTIDE SEQUENCE</scope>
</reference>
<dbReference type="Gene3D" id="1.25.40.20">
    <property type="entry name" value="Ankyrin repeat-containing domain"/>
    <property type="match status" value="1"/>
</dbReference>
<evidence type="ECO:0000313" key="2">
    <source>
        <dbReference type="EMBL" id="CAE8590732.1"/>
    </source>
</evidence>
<dbReference type="SMART" id="SM00248">
    <property type="entry name" value="ANK"/>
    <property type="match status" value="2"/>
</dbReference>
<accession>A0A813DS43</accession>
<dbReference type="PANTHER" id="PTHR24118:SF99">
    <property type="entry name" value="POTE ANKYRIN DOMAIN FAMILY MEMBER 3C-RELATED"/>
    <property type="match status" value="1"/>
</dbReference>
<dbReference type="InterPro" id="IPR036770">
    <property type="entry name" value="Ankyrin_rpt-contain_sf"/>
</dbReference>
<dbReference type="InterPro" id="IPR002110">
    <property type="entry name" value="Ankyrin_rpt"/>
</dbReference>
<gene>
    <name evidence="2" type="ORF">PGLA1383_LOCUS9448</name>
</gene>
<dbReference type="SUPFAM" id="SSF48403">
    <property type="entry name" value="Ankyrin repeat"/>
    <property type="match status" value="1"/>
</dbReference>
<proteinExistence type="predicted"/>
<feature type="region of interest" description="Disordered" evidence="1">
    <location>
        <begin position="184"/>
        <end position="206"/>
    </location>
</feature>
<sequence>MEALHAASAAGDALGLHAILLDASGDVHVNGRHGARDETALHAACRASDVGAEECCKLLLAAGADPAIRCIHGGSCLHQAAQFHNDCAVTAMLQIPAPSSLPALVNMQDKNGWTALHAAVYKQRTYWLDGSDPQRRVAIVTTLLRARADAGLRNNAGQTVFELAVASNCHDGLSDLLRPASSVVEDPHIEAGRRDNPQPEAEAPEM</sequence>
<comment type="caution">
    <text evidence="2">The sequence shown here is derived from an EMBL/GenBank/DDBJ whole genome shotgun (WGS) entry which is preliminary data.</text>
</comment>
<dbReference type="Proteomes" id="UP000654075">
    <property type="component" value="Unassembled WGS sequence"/>
</dbReference>
<dbReference type="AlphaFoldDB" id="A0A813DS43"/>
<evidence type="ECO:0000313" key="3">
    <source>
        <dbReference type="Proteomes" id="UP000654075"/>
    </source>
</evidence>
<keyword evidence="3" id="KW-1185">Reference proteome</keyword>
<feature type="compositionally biased region" description="Basic and acidic residues" evidence="1">
    <location>
        <begin position="185"/>
        <end position="197"/>
    </location>
</feature>
<organism evidence="2 3">
    <name type="scientific">Polarella glacialis</name>
    <name type="common">Dinoflagellate</name>
    <dbReference type="NCBI Taxonomy" id="89957"/>
    <lineage>
        <taxon>Eukaryota</taxon>
        <taxon>Sar</taxon>
        <taxon>Alveolata</taxon>
        <taxon>Dinophyceae</taxon>
        <taxon>Suessiales</taxon>
        <taxon>Suessiaceae</taxon>
        <taxon>Polarella</taxon>
    </lineage>
</organism>
<protein>
    <submittedName>
        <fullName evidence="2">Uncharacterized protein</fullName>
    </submittedName>
</protein>
<dbReference type="PANTHER" id="PTHR24118">
    <property type="entry name" value="POTE ANKYRIN DOMAIN"/>
    <property type="match status" value="1"/>
</dbReference>
<evidence type="ECO:0000256" key="1">
    <source>
        <dbReference type="SAM" id="MobiDB-lite"/>
    </source>
</evidence>